<keyword evidence="4" id="KW-0418">Kinase</keyword>
<dbReference type="InterPro" id="IPR002182">
    <property type="entry name" value="NB-ARC"/>
</dbReference>
<dbReference type="InterPro" id="IPR011990">
    <property type="entry name" value="TPR-like_helical_dom_sf"/>
</dbReference>
<dbReference type="SMART" id="SM00220">
    <property type="entry name" value="S_TKc"/>
    <property type="match status" value="1"/>
</dbReference>
<feature type="domain" description="Protein kinase" evidence="3">
    <location>
        <begin position="87"/>
        <end position="348"/>
    </location>
</feature>
<dbReference type="Gene3D" id="1.25.40.10">
    <property type="entry name" value="Tetratricopeptide repeat domain"/>
    <property type="match status" value="1"/>
</dbReference>
<dbReference type="Proteomes" id="UP001593833">
    <property type="component" value="Unassembled WGS sequence"/>
</dbReference>
<dbReference type="EMBL" id="JBHPKH010000009">
    <property type="protein sequence ID" value="MFC1572256.1"/>
    <property type="molecule type" value="Genomic_DNA"/>
</dbReference>
<evidence type="ECO:0000313" key="4">
    <source>
        <dbReference type="EMBL" id="MFC1572256.1"/>
    </source>
</evidence>
<proteinExistence type="predicted"/>
<keyword evidence="4" id="KW-0808">Transferase</keyword>
<dbReference type="Pfam" id="PF25872">
    <property type="entry name" value="HTH_77"/>
    <property type="match status" value="1"/>
</dbReference>
<dbReference type="GO" id="GO:0016301">
    <property type="term" value="F:kinase activity"/>
    <property type="evidence" value="ECO:0007669"/>
    <property type="project" value="UniProtKB-KW"/>
</dbReference>
<dbReference type="PROSITE" id="PS00107">
    <property type="entry name" value="PROTEIN_KINASE_ATP"/>
    <property type="match status" value="1"/>
</dbReference>
<dbReference type="PRINTS" id="PR00364">
    <property type="entry name" value="DISEASERSIST"/>
</dbReference>
<dbReference type="Pfam" id="PF00069">
    <property type="entry name" value="Pkinase"/>
    <property type="match status" value="1"/>
</dbReference>
<feature type="binding site" evidence="1">
    <location>
        <position position="116"/>
    </location>
    <ligand>
        <name>ATP</name>
        <dbReference type="ChEBI" id="CHEBI:30616"/>
    </ligand>
</feature>
<keyword evidence="5" id="KW-1185">Reference proteome</keyword>
<dbReference type="InterPro" id="IPR027417">
    <property type="entry name" value="P-loop_NTPase"/>
</dbReference>
<dbReference type="Pfam" id="PF13424">
    <property type="entry name" value="TPR_12"/>
    <property type="match status" value="1"/>
</dbReference>
<evidence type="ECO:0000256" key="2">
    <source>
        <dbReference type="SAM" id="MobiDB-lite"/>
    </source>
</evidence>
<dbReference type="Pfam" id="PF00931">
    <property type="entry name" value="NB-ARC"/>
    <property type="match status" value="1"/>
</dbReference>
<evidence type="ECO:0000259" key="3">
    <source>
        <dbReference type="PROSITE" id="PS50011"/>
    </source>
</evidence>
<dbReference type="PANTHER" id="PTHR47691">
    <property type="entry name" value="REGULATOR-RELATED"/>
    <property type="match status" value="1"/>
</dbReference>
<dbReference type="PROSITE" id="PS50011">
    <property type="entry name" value="PROTEIN_KINASE_DOM"/>
    <property type="match status" value="1"/>
</dbReference>
<dbReference type="Gene3D" id="1.10.510.10">
    <property type="entry name" value="Transferase(Phosphotransferase) domain 1"/>
    <property type="match status" value="1"/>
</dbReference>
<evidence type="ECO:0000256" key="1">
    <source>
        <dbReference type="PROSITE-ProRule" id="PRU10141"/>
    </source>
</evidence>
<reference evidence="4 5" key="1">
    <citation type="submission" date="2024-09" db="EMBL/GenBank/DDBJ databases">
        <authorList>
            <person name="D'Angelo T."/>
        </authorList>
    </citation>
    <scope>NUCLEOTIDE SEQUENCE [LARGE SCALE GENOMIC DNA]</scope>
    <source>
        <strain evidence="4">SAG AM-320-E07</strain>
    </source>
</reference>
<evidence type="ECO:0000313" key="5">
    <source>
        <dbReference type="Proteomes" id="UP001593833"/>
    </source>
</evidence>
<dbReference type="SUPFAM" id="SSF56112">
    <property type="entry name" value="Protein kinase-like (PK-like)"/>
    <property type="match status" value="1"/>
</dbReference>
<dbReference type="SUPFAM" id="SSF52540">
    <property type="entry name" value="P-loop containing nucleoside triphosphate hydrolases"/>
    <property type="match status" value="1"/>
</dbReference>
<keyword evidence="1" id="KW-0067">ATP-binding</keyword>
<gene>
    <name evidence="4" type="ORF">ACFL6M_01535</name>
</gene>
<dbReference type="CDD" id="cd14014">
    <property type="entry name" value="STKc_PknB_like"/>
    <property type="match status" value="1"/>
</dbReference>
<organism evidence="4 5">
    <name type="scientific">Eiseniibacteriota bacterium</name>
    <dbReference type="NCBI Taxonomy" id="2212470"/>
    <lineage>
        <taxon>Bacteria</taxon>
        <taxon>Candidatus Eiseniibacteriota</taxon>
    </lineage>
</organism>
<feature type="region of interest" description="Disordered" evidence="2">
    <location>
        <begin position="354"/>
        <end position="379"/>
    </location>
</feature>
<dbReference type="InterPro" id="IPR000719">
    <property type="entry name" value="Prot_kinase_dom"/>
</dbReference>
<dbReference type="SUPFAM" id="SSF48452">
    <property type="entry name" value="TPR-like"/>
    <property type="match status" value="1"/>
</dbReference>
<protein>
    <submittedName>
        <fullName evidence="4">Protein kinase</fullName>
    </submittedName>
</protein>
<accession>A0ABV6YIT2</accession>
<name>A0ABV6YIT2_UNCEI</name>
<dbReference type="InterPro" id="IPR011009">
    <property type="entry name" value="Kinase-like_dom_sf"/>
</dbReference>
<dbReference type="InterPro" id="IPR058852">
    <property type="entry name" value="HTH_77"/>
</dbReference>
<dbReference type="Gene3D" id="3.40.50.300">
    <property type="entry name" value="P-loop containing nucleotide triphosphate hydrolases"/>
    <property type="match status" value="1"/>
</dbReference>
<dbReference type="PANTHER" id="PTHR47691:SF3">
    <property type="entry name" value="HTH-TYPE TRANSCRIPTIONAL REGULATOR RV0890C-RELATED"/>
    <property type="match status" value="1"/>
</dbReference>
<keyword evidence="1" id="KW-0547">Nucleotide-binding</keyword>
<comment type="caution">
    <text evidence="4">The sequence shown here is derived from an EMBL/GenBank/DDBJ whole genome shotgun (WGS) entry which is preliminary data.</text>
</comment>
<dbReference type="InterPro" id="IPR017441">
    <property type="entry name" value="Protein_kinase_ATP_BS"/>
</dbReference>
<sequence length="1161" mass="127537">MDSSRLRAFVLSLAKLCPAEREAALQQKHADDPALASAAEKLLKHDEDNAARDSELAPTVGFLMEGSSERPLNVMRQGNGSGRWGPLELLEKVGEGAFGETFRARDPRLERMVALKILRTPSSIGPGSTEAPESREVIREGVLLARVRHPNVAAVYGAEEHEGRAGLWMEYIEGQTLEALLRSQGRFGERETVGIGLDLSRALAVVHGVGIVHRDLKTQNVMREEGGRIVLMDFGVGLDLQKERETARGLVGTLPYMAPELLLGEPATVRSDIYSLGILLYRILTGDFPIESDSVKELRASLKAGRSGRLRDARPDLSGEFTYVIDRCLSLQPKDRFETAGELESVLMRLAGSPRTRAKEGATEAGSDLPTSSSTNLPRLPSTFVGRGRELAAVQQLVEHNILVTLTGSGGCGKTRLALEVARQMMSHFPDGVWLVDLAPVNSETLVPSSVALALSVKEVPQRSVSETLVDLLEQKDLLLVLDNCEHLLEGTARLVNQLLRACPRFRILSTSREALAITGEMTYRVPPLSIPDSSDRASLLEIGEAEAVHLFIDRAQGVNAGFRLTEQNAMDVVRVCRRLDGIPLAIELAAARVKAMGVAEIASRLDDRFRLLTSKARTGSSRHRTLHATIDWSHELLSDQERILFRRLSVFAGGCTLDALEVVCAGNGIENREVLDLIAHLVDKSLVYLDMERSQRTGQSRYRMLETIRLFAGDRLASSGEAVGIKRGYRHHYATFSERSERELHGPDQVRWLCLLDSEHDNMVSALRPVAHEAEDVGPQLRLASALGKYWSVRGHFQMALEHYEELLSEPKAQLRTEARARALYWASHMAMWLELPRSRQLAEESLAISRELGNEKLIAAALGRLGVVIYEQLETGGEGSVDVAKSHLETSLRISRERGDPLCASYALDHLAMIAHAMGDMSTAKTYVEDSLKVSRELGNLGAMGESLGELAQAAHRSGDEDRAKRLAGESLSIARKLGDRMAIVFALSVLARSEDATKDSDRLWSYYEEILDNLRNLPGISLHPILTVLKKQAALAQGRGEFNRAHDLITEHLRISQRMGDTSGIASSLLAFSVLARRRNMPGPAARLLATFQALCEESGDGVDFADRETVCKEIDCLRSLLGEQAFAEKSGIGRTMTMEEAIDYGVCSTNAKDGQES</sequence>